<proteinExistence type="predicted"/>
<name>A0ABV0QY99_9TELE</name>
<sequence length="101" mass="11801">MVSTVCKTNHSVVLHQASRSAHTAAGYIFVWIHRAVDDNRSSRLCKTMDHCWILIRRHYRRNRRFASYVSQSCHLLELPSSYNNKFFSSCSLVFRRLPPSS</sequence>
<reference evidence="1 2" key="1">
    <citation type="submission" date="2021-06" db="EMBL/GenBank/DDBJ databases">
        <authorList>
            <person name="Palmer J.M."/>
        </authorList>
    </citation>
    <scope>NUCLEOTIDE SEQUENCE [LARGE SCALE GENOMIC DNA]</scope>
    <source>
        <strain evidence="1 2">XC_2019</strain>
        <tissue evidence="1">Muscle</tissue>
    </source>
</reference>
<gene>
    <name evidence="1" type="ORF">XENOCAPTIV_003617</name>
</gene>
<dbReference type="Proteomes" id="UP001434883">
    <property type="component" value="Unassembled WGS sequence"/>
</dbReference>
<protein>
    <submittedName>
        <fullName evidence="1">Uncharacterized protein</fullName>
    </submittedName>
</protein>
<accession>A0ABV0QY99</accession>
<evidence type="ECO:0000313" key="2">
    <source>
        <dbReference type="Proteomes" id="UP001434883"/>
    </source>
</evidence>
<dbReference type="EMBL" id="JAHRIN010026581">
    <property type="protein sequence ID" value="MEQ2200821.1"/>
    <property type="molecule type" value="Genomic_DNA"/>
</dbReference>
<keyword evidence="2" id="KW-1185">Reference proteome</keyword>
<comment type="caution">
    <text evidence="1">The sequence shown here is derived from an EMBL/GenBank/DDBJ whole genome shotgun (WGS) entry which is preliminary data.</text>
</comment>
<organism evidence="1 2">
    <name type="scientific">Xenoophorus captivus</name>
    <dbReference type="NCBI Taxonomy" id="1517983"/>
    <lineage>
        <taxon>Eukaryota</taxon>
        <taxon>Metazoa</taxon>
        <taxon>Chordata</taxon>
        <taxon>Craniata</taxon>
        <taxon>Vertebrata</taxon>
        <taxon>Euteleostomi</taxon>
        <taxon>Actinopterygii</taxon>
        <taxon>Neopterygii</taxon>
        <taxon>Teleostei</taxon>
        <taxon>Neoteleostei</taxon>
        <taxon>Acanthomorphata</taxon>
        <taxon>Ovalentaria</taxon>
        <taxon>Atherinomorphae</taxon>
        <taxon>Cyprinodontiformes</taxon>
        <taxon>Goodeidae</taxon>
        <taxon>Xenoophorus</taxon>
    </lineage>
</organism>
<evidence type="ECO:0000313" key="1">
    <source>
        <dbReference type="EMBL" id="MEQ2200821.1"/>
    </source>
</evidence>